<evidence type="ECO:0000313" key="6">
    <source>
        <dbReference type="Proteomes" id="UP000461754"/>
    </source>
</evidence>
<reference evidence="5 6" key="1">
    <citation type="submission" date="2019-08" db="EMBL/GenBank/DDBJ databases">
        <title>In-depth cultivation of the pig gut microbiome towards novel bacterial diversity and tailored functional studies.</title>
        <authorList>
            <person name="Wylensek D."/>
            <person name="Hitch T.C.A."/>
            <person name="Clavel T."/>
        </authorList>
    </citation>
    <scope>NUCLEOTIDE SEQUENCE [LARGE SCALE GENOMIC DNA]</scope>
    <source>
        <strain evidence="5 6">RF-744-FAT-4</strain>
    </source>
</reference>
<dbReference type="Proteomes" id="UP000461754">
    <property type="component" value="Unassembled WGS sequence"/>
</dbReference>
<organism evidence="5 6">
    <name type="scientific">Pseudoramibacter porci</name>
    <dbReference type="NCBI Taxonomy" id="2606631"/>
    <lineage>
        <taxon>Bacteria</taxon>
        <taxon>Bacillati</taxon>
        <taxon>Bacillota</taxon>
        <taxon>Clostridia</taxon>
        <taxon>Eubacteriales</taxon>
        <taxon>Eubacteriaceae</taxon>
        <taxon>Pseudoramibacter</taxon>
    </lineage>
</organism>
<evidence type="ECO:0000256" key="3">
    <source>
        <dbReference type="PIRSR" id="PIRSR640198-3"/>
    </source>
</evidence>
<dbReference type="Pfam" id="PF02661">
    <property type="entry name" value="Fic"/>
    <property type="match status" value="1"/>
</dbReference>
<dbReference type="SUPFAM" id="SSF46785">
    <property type="entry name" value="Winged helix' DNA-binding domain"/>
    <property type="match status" value="1"/>
</dbReference>
<evidence type="ECO:0000313" key="5">
    <source>
        <dbReference type="EMBL" id="MSS19979.1"/>
    </source>
</evidence>
<dbReference type="GO" id="GO:0005524">
    <property type="term" value="F:ATP binding"/>
    <property type="evidence" value="ECO:0007669"/>
    <property type="project" value="UniProtKB-KW"/>
</dbReference>
<evidence type="ECO:0000256" key="1">
    <source>
        <dbReference type="PIRSR" id="PIRSR640198-1"/>
    </source>
</evidence>
<dbReference type="PROSITE" id="PS51459">
    <property type="entry name" value="FIDO"/>
    <property type="match status" value="1"/>
</dbReference>
<keyword evidence="6" id="KW-1185">Reference proteome</keyword>
<dbReference type="AlphaFoldDB" id="A0A7X2NGE5"/>
<dbReference type="InterPro" id="IPR036388">
    <property type="entry name" value="WH-like_DNA-bd_sf"/>
</dbReference>
<accession>A0A7X2NGE5</accession>
<protein>
    <submittedName>
        <fullName evidence="5">Fic family protein</fullName>
    </submittedName>
</protein>
<dbReference type="PANTHER" id="PTHR13504:SF38">
    <property type="entry name" value="FIDO DOMAIN-CONTAINING PROTEIN"/>
    <property type="match status" value="1"/>
</dbReference>
<dbReference type="Pfam" id="PF13412">
    <property type="entry name" value="HTH_24"/>
    <property type="match status" value="1"/>
</dbReference>
<sequence length="336" mass="38627">MSTYKPPFHMTDQIVNRLAEISEQVGRITVLSRGSLNPHLRRENRIKTIHSSLAIEHNSLSLDQVTAILDGKRILGNPNEIREVKNAYDAYEMMLALNPFSVKDLLKAHKVMMQDLISENGRFRTGGVGIFDGETLVHMAPPADLVPKEIQDLFDWYQASEMHPLIKSAVFHYEFEFIHPFADGNGRIGRMWHSMLLGKWNELFYWLPIEELIRNRQQAYYHALGQADREADSAAFVELMLNIILDTLKETTVVGETQSSKTPKHQPNDVLDDVLADRIMAVLKENPKITQRDLAKQLRISYRSVQKYMKQLQEQGLIARVGGKRYGHWEVVKPRV</sequence>
<feature type="site" description="Important for autoinhibition of adenylyltransferase activity" evidence="3">
    <location>
        <position position="56"/>
    </location>
</feature>
<feature type="domain" description="Fido" evidence="4">
    <location>
        <begin position="100"/>
        <end position="242"/>
    </location>
</feature>
<dbReference type="EMBL" id="VUMO01000007">
    <property type="protein sequence ID" value="MSS19979.1"/>
    <property type="molecule type" value="Genomic_DNA"/>
</dbReference>
<dbReference type="InterPro" id="IPR003812">
    <property type="entry name" value="Fido"/>
</dbReference>
<dbReference type="InterPro" id="IPR036597">
    <property type="entry name" value="Fido-like_dom_sf"/>
</dbReference>
<feature type="binding site" evidence="2">
    <location>
        <begin position="183"/>
        <end position="190"/>
    </location>
    <ligand>
        <name>ATP</name>
        <dbReference type="ChEBI" id="CHEBI:30616"/>
    </ligand>
</feature>
<keyword evidence="2" id="KW-0547">Nucleotide-binding</keyword>
<feature type="active site" evidence="1">
    <location>
        <position position="179"/>
    </location>
</feature>
<dbReference type="Gene3D" id="1.10.10.10">
    <property type="entry name" value="Winged helix-like DNA-binding domain superfamily/Winged helix DNA-binding domain"/>
    <property type="match status" value="1"/>
</dbReference>
<feature type="binding site" evidence="2">
    <location>
        <begin position="220"/>
        <end position="221"/>
    </location>
    <ligand>
        <name>ATP</name>
        <dbReference type="ChEBI" id="CHEBI:30616"/>
    </ligand>
</feature>
<gene>
    <name evidence="5" type="ORF">FYJ52_06165</name>
</gene>
<comment type="caution">
    <text evidence="5">The sequence shown here is derived from an EMBL/GenBank/DDBJ whole genome shotgun (WGS) entry which is preliminary data.</text>
</comment>
<dbReference type="RefSeq" id="WP_154576362.1">
    <property type="nucleotide sequence ID" value="NZ_VUMO01000007.1"/>
</dbReference>
<dbReference type="PANTHER" id="PTHR13504">
    <property type="entry name" value="FIDO DOMAIN-CONTAINING PROTEIN DDB_G0283145"/>
    <property type="match status" value="1"/>
</dbReference>
<dbReference type="SUPFAM" id="SSF140931">
    <property type="entry name" value="Fic-like"/>
    <property type="match status" value="1"/>
</dbReference>
<proteinExistence type="predicted"/>
<dbReference type="Gene3D" id="1.10.3290.10">
    <property type="entry name" value="Fido-like domain"/>
    <property type="match status" value="1"/>
</dbReference>
<dbReference type="InterPro" id="IPR040198">
    <property type="entry name" value="Fido_containing"/>
</dbReference>
<evidence type="ECO:0000259" key="4">
    <source>
        <dbReference type="PROSITE" id="PS51459"/>
    </source>
</evidence>
<keyword evidence="2" id="KW-0067">ATP-binding</keyword>
<evidence type="ECO:0000256" key="2">
    <source>
        <dbReference type="PIRSR" id="PIRSR640198-2"/>
    </source>
</evidence>
<name>A0A7X2NGE5_9FIRM</name>
<dbReference type="InterPro" id="IPR036390">
    <property type="entry name" value="WH_DNA-bd_sf"/>
</dbReference>